<evidence type="ECO:0000313" key="2">
    <source>
        <dbReference type="EMBL" id="MBT2988819.1"/>
    </source>
</evidence>
<evidence type="ECO:0000313" key="3">
    <source>
        <dbReference type="Proteomes" id="UP000770889"/>
    </source>
</evidence>
<feature type="transmembrane region" description="Helical" evidence="1">
    <location>
        <begin position="135"/>
        <end position="159"/>
    </location>
</feature>
<feature type="transmembrane region" description="Helical" evidence="1">
    <location>
        <begin position="254"/>
        <end position="278"/>
    </location>
</feature>
<dbReference type="Pfam" id="PF13795">
    <property type="entry name" value="HupE_UreJ_2"/>
    <property type="match status" value="1"/>
</dbReference>
<keyword evidence="1" id="KW-1133">Transmembrane helix</keyword>
<name>A0A944QUD6_9GAMM</name>
<reference evidence="2 3" key="1">
    <citation type="submission" date="2021-05" db="EMBL/GenBank/DDBJ databases">
        <title>Genetic and Functional Diversity in Clade A Lucinid endosymbionts from the Bahamas.</title>
        <authorList>
            <person name="Giani N.M."/>
            <person name="Engel A.S."/>
            <person name="Campbell B.J."/>
        </authorList>
    </citation>
    <scope>NUCLEOTIDE SEQUENCE [LARGE SCALE GENOMIC DNA]</scope>
    <source>
        <strain evidence="2">LUC16012Gg_MoonRockCtena</strain>
    </source>
</reference>
<gene>
    <name evidence="2" type="ORF">KME65_07620</name>
</gene>
<dbReference type="Proteomes" id="UP000770889">
    <property type="component" value="Unassembled WGS sequence"/>
</dbReference>
<dbReference type="AlphaFoldDB" id="A0A944QUD6"/>
<feature type="transmembrane region" description="Helical" evidence="1">
    <location>
        <begin position="166"/>
        <end position="188"/>
    </location>
</feature>
<proteinExistence type="predicted"/>
<sequence length="321" mass="35014">MKIDKGLLFLSLWLFTELALGHAMGSSFLHLTEAAPGKFTQLWVPAKQIERLATTVEPVYPQHCSQQGPIIDCGDKGLVGEIRFTDLPLHADVVIRIEWLNGNDLTQSVASETQTVQLTAADNGASSWQQVLTTYIVIGIEHILLGIDHLLFVAGLILLVGFQRQLVWTVTAFTLAHSLTLALSVMNVVAVPQISVEIIIALSILLVATESLDKTLTLARRYPWMVAFIFGLVHGLGFAGALREVGLPEHELPLSLLAFNLGVEFGQLGVIFTVYLLAQIVPRLIGGREIARPVILFSTYVVGSLGAYWTISRSSELLGLI</sequence>
<evidence type="ECO:0000256" key="1">
    <source>
        <dbReference type="SAM" id="Phobius"/>
    </source>
</evidence>
<dbReference type="InterPro" id="IPR032809">
    <property type="entry name" value="Put_HupE_UreJ"/>
</dbReference>
<accession>A0A944QUD6</accession>
<organism evidence="2 3">
    <name type="scientific">Candidatus Thiodiazotropha taylori</name>
    <dbReference type="NCBI Taxonomy" id="2792791"/>
    <lineage>
        <taxon>Bacteria</taxon>
        <taxon>Pseudomonadati</taxon>
        <taxon>Pseudomonadota</taxon>
        <taxon>Gammaproteobacteria</taxon>
        <taxon>Chromatiales</taxon>
        <taxon>Sedimenticolaceae</taxon>
        <taxon>Candidatus Thiodiazotropha</taxon>
    </lineage>
</organism>
<keyword evidence="1" id="KW-0812">Transmembrane</keyword>
<feature type="transmembrane region" description="Helical" evidence="1">
    <location>
        <begin position="224"/>
        <end position="242"/>
    </location>
</feature>
<comment type="caution">
    <text evidence="2">The sequence shown here is derived from an EMBL/GenBank/DDBJ whole genome shotgun (WGS) entry which is preliminary data.</text>
</comment>
<keyword evidence="1" id="KW-0472">Membrane</keyword>
<feature type="transmembrane region" description="Helical" evidence="1">
    <location>
        <begin position="194"/>
        <end position="212"/>
    </location>
</feature>
<dbReference type="EMBL" id="JAHHGM010000005">
    <property type="protein sequence ID" value="MBT2988819.1"/>
    <property type="molecule type" value="Genomic_DNA"/>
</dbReference>
<feature type="transmembrane region" description="Helical" evidence="1">
    <location>
        <begin position="290"/>
        <end position="311"/>
    </location>
</feature>
<protein>
    <submittedName>
        <fullName evidence="2">HupE/UreJ family protein</fullName>
    </submittedName>
</protein>